<keyword evidence="6" id="KW-1185">Reference proteome</keyword>
<feature type="region of interest" description="Disordered" evidence="3">
    <location>
        <begin position="53"/>
        <end position="94"/>
    </location>
</feature>
<dbReference type="Proteomes" id="UP001497453">
    <property type="component" value="Chromosome 8"/>
</dbReference>
<dbReference type="CDD" id="cd00084">
    <property type="entry name" value="HMG-box_SF"/>
    <property type="match status" value="1"/>
</dbReference>
<dbReference type="InterPro" id="IPR050342">
    <property type="entry name" value="HMGB"/>
</dbReference>
<proteinExistence type="predicted"/>
<evidence type="ECO:0000313" key="6">
    <source>
        <dbReference type="Proteomes" id="UP001497453"/>
    </source>
</evidence>
<dbReference type="Pfam" id="PF00505">
    <property type="entry name" value="HMG_box"/>
    <property type="match status" value="1"/>
</dbReference>
<evidence type="ECO:0000313" key="5">
    <source>
        <dbReference type="EMBL" id="CAL1714062.1"/>
    </source>
</evidence>
<protein>
    <recommendedName>
        <fullName evidence="4">HMG box domain-containing protein</fullName>
    </recommendedName>
</protein>
<feature type="domain" description="HMG box" evidence="4">
    <location>
        <begin position="105"/>
        <end position="176"/>
    </location>
</feature>
<feature type="DNA-binding region" description="HMG box" evidence="2">
    <location>
        <begin position="206"/>
        <end position="269"/>
    </location>
</feature>
<feature type="domain" description="HMG box" evidence="4">
    <location>
        <begin position="206"/>
        <end position="269"/>
    </location>
</feature>
<dbReference type="PROSITE" id="PS50118">
    <property type="entry name" value="HMG_BOX_2"/>
    <property type="match status" value="2"/>
</dbReference>
<gene>
    <name evidence="5" type="ORF">GFSPODELE1_LOCUS9607</name>
</gene>
<dbReference type="InterPro" id="IPR009071">
    <property type="entry name" value="HMG_box_dom"/>
</dbReference>
<evidence type="ECO:0000256" key="1">
    <source>
        <dbReference type="ARBA" id="ARBA00023125"/>
    </source>
</evidence>
<dbReference type="SUPFAM" id="SSF47095">
    <property type="entry name" value="HMG-box"/>
    <property type="match status" value="2"/>
</dbReference>
<evidence type="ECO:0000259" key="4">
    <source>
        <dbReference type="PROSITE" id="PS50118"/>
    </source>
</evidence>
<dbReference type="Gene3D" id="1.10.30.10">
    <property type="entry name" value="High mobility group box domain"/>
    <property type="match status" value="2"/>
</dbReference>
<dbReference type="SMART" id="SM00398">
    <property type="entry name" value="HMG"/>
    <property type="match status" value="2"/>
</dbReference>
<name>A0ABP1E297_9APHY</name>
<keyword evidence="1 2" id="KW-0238">DNA-binding</keyword>
<dbReference type="InterPro" id="IPR036910">
    <property type="entry name" value="HMG_box_dom_sf"/>
</dbReference>
<evidence type="ECO:0000256" key="3">
    <source>
        <dbReference type="SAM" id="MobiDB-lite"/>
    </source>
</evidence>
<dbReference type="PANTHER" id="PTHR48112">
    <property type="entry name" value="HIGH MOBILITY GROUP PROTEIN DSP1"/>
    <property type="match status" value="1"/>
</dbReference>
<feature type="DNA-binding region" description="HMG box" evidence="2">
    <location>
        <begin position="105"/>
        <end position="176"/>
    </location>
</feature>
<sequence>MLSRLLGIRSLPRLRSTTLQSAQVLSATRFSAQQQPWTRSIMMTRPVLLASKKETTTKATRSTATGRVRKTAAKPKEKKTTKAVKAAKPKKPEATKEPIAILKVPKRPGQPFTLFVQRFAKGVKPREGEKPIDAGKRSFIEAAQVWRNMSEAEKQPFRDENEAAKKEFENVKQEFFANLDPVALRRYNEKRVAKGKPKLHRPAGTFAKRLTAYNMFQSNLFAHWKGEHPTFGEYSRETARRWKAMSDEEKAPFHELHKKHVAEREKSFA</sequence>
<accession>A0ABP1E297</accession>
<reference evidence="6" key="1">
    <citation type="submission" date="2024-04" db="EMBL/GenBank/DDBJ databases">
        <authorList>
            <person name="Shaw F."/>
            <person name="Minotto A."/>
        </authorList>
    </citation>
    <scope>NUCLEOTIDE SEQUENCE [LARGE SCALE GENOMIC DNA]</scope>
</reference>
<organism evidence="5 6">
    <name type="scientific">Somion occarium</name>
    <dbReference type="NCBI Taxonomy" id="3059160"/>
    <lineage>
        <taxon>Eukaryota</taxon>
        <taxon>Fungi</taxon>
        <taxon>Dikarya</taxon>
        <taxon>Basidiomycota</taxon>
        <taxon>Agaricomycotina</taxon>
        <taxon>Agaricomycetes</taxon>
        <taxon>Polyporales</taxon>
        <taxon>Cerrenaceae</taxon>
        <taxon>Somion</taxon>
    </lineage>
</organism>
<dbReference type="EMBL" id="OZ037951">
    <property type="protein sequence ID" value="CAL1714062.1"/>
    <property type="molecule type" value="Genomic_DNA"/>
</dbReference>
<keyword evidence="2" id="KW-0539">Nucleus</keyword>
<evidence type="ECO:0000256" key="2">
    <source>
        <dbReference type="PROSITE-ProRule" id="PRU00267"/>
    </source>
</evidence>